<accession>A0A915DAI5</accession>
<evidence type="ECO:0000313" key="2">
    <source>
        <dbReference type="Proteomes" id="UP000887574"/>
    </source>
</evidence>
<keyword evidence="1" id="KW-1133">Transmembrane helix</keyword>
<evidence type="ECO:0000313" key="3">
    <source>
        <dbReference type="WBParaSite" id="jg17824"/>
    </source>
</evidence>
<protein>
    <submittedName>
        <fullName evidence="3">Uncharacterized protein</fullName>
    </submittedName>
</protein>
<proteinExistence type="predicted"/>
<dbReference type="Proteomes" id="UP000887574">
    <property type="component" value="Unplaced"/>
</dbReference>
<dbReference type="WBParaSite" id="jg17824">
    <property type="protein sequence ID" value="jg17824"/>
    <property type="gene ID" value="jg17824"/>
</dbReference>
<feature type="transmembrane region" description="Helical" evidence="1">
    <location>
        <begin position="67"/>
        <end position="92"/>
    </location>
</feature>
<keyword evidence="1" id="KW-0472">Membrane</keyword>
<sequence length="116" mass="13535">MTVDTASQVTSNKPVRDENPVLKSQLKKMIFFTIAWQMLVCDLLCVFVEVILVIPESLAGRELYPKFVVNLIGFIESLGFRAYLFFAFFLTLNRLAIFVFPKLNYLIFGRENIFRW</sequence>
<dbReference type="AlphaFoldDB" id="A0A915DAI5"/>
<keyword evidence="2" id="KW-1185">Reference proteome</keyword>
<keyword evidence="1" id="KW-0812">Transmembrane</keyword>
<organism evidence="2 3">
    <name type="scientific">Ditylenchus dipsaci</name>
    <dbReference type="NCBI Taxonomy" id="166011"/>
    <lineage>
        <taxon>Eukaryota</taxon>
        <taxon>Metazoa</taxon>
        <taxon>Ecdysozoa</taxon>
        <taxon>Nematoda</taxon>
        <taxon>Chromadorea</taxon>
        <taxon>Rhabditida</taxon>
        <taxon>Tylenchina</taxon>
        <taxon>Tylenchomorpha</taxon>
        <taxon>Sphaerularioidea</taxon>
        <taxon>Anguinidae</taxon>
        <taxon>Anguininae</taxon>
        <taxon>Ditylenchus</taxon>
    </lineage>
</organism>
<feature type="transmembrane region" description="Helical" evidence="1">
    <location>
        <begin position="30"/>
        <end position="55"/>
    </location>
</feature>
<reference evidence="3" key="1">
    <citation type="submission" date="2022-11" db="UniProtKB">
        <authorList>
            <consortium name="WormBaseParasite"/>
        </authorList>
    </citation>
    <scope>IDENTIFICATION</scope>
</reference>
<evidence type="ECO:0000256" key="1">
    <source>
        <dbReference type="SAM" id="Phobius"/>
    </source>
</evidence>
<name>A0A915DAI5_9BILA</name>